<dbReference type="PANTHER" id="PTHR10434:SF11">
    <property type="entry name" value="1-ACYL-SN-GLYCEROL-3-PHOSPHATE ACYLTRANSFERASE"/>
    <property type="match status" value="1"/>
</dbReference>
<evidence type="ECO:0000313" key="8">
    <source>
        <dbReference type="EMBL" id="CAE1277787.1"/>
    </source>
</evidence>
<sequence>MMSTWDIFFWLFLLIFLVVPVLYSFSGAFRYYVKIGIYYAIVLSLATFICVFGWYKPFHVDNYKILKNSFWCVKYILGIEMEVRGKKNLDIIDGPYIITCNHQSSLDFMGMMEIWPDRCTSLAKKELRYAGVFGVAAWLCGTIFIDRLNHEKALKTMVDTANTIKERNIRLYTFPEGTRNRDGHMLPFKKGVFHLAVQSQVPIIPVIFSSFQQFYNKSDKRLETGKVIISILPPISTENLKSTDVTDLCNKKAHMQNVFQEKMTVVDKSAA</sequence>
<comment type="catalytic activity">
    <reaction evidence="5">
        <text>a 1-acyl-sn-glycero-3-phosphate + an acyl-CoA = a 1,2-diacyl-sn-glycero-3-phosphate + CoA</text>
        <dbReference type="Rhea" id="RHEA:19709"/>
        <dbReference type="ChEBI" id="CHEBI:57287"/>
        <dbReference type="ChEBI" id="CHEBI:57970"/>
        <dbReference type="ChEBI" id="CHEBI:58342"/>
        <dbReference type="ChEBI" id="CHEBI:58608"/>
        <dbReference type="EC" id="2.3.1.51"/>
    </reaction>
</comment>
<dbReference type="Pfam" id="PF01553">
    <property type="entry name" value="Acyltransferase"/>
    <property type="match status" value="1"/>
</dbReference>
<comment type="domain">
    <text evidence="5">The HXXXXD motif is essential for acyltransferase activity and may constitute the binding site for the phosphate moiety of the glycerol-3-phosphate.</text>
</comment>
<dbReference type="SMART" id="SM00563">
    <property type="entry name" value="PlsC"/>
    <property type="match status" value="1"/>
</dbReference>
<keyword evidence="6" id="KW-1133">Transmembrane helix</keyword>
<feature type="domain" description="Phospholipid/glycerol acyltransferase" evidence="7">
    <location>
        <begin position="96"/>
        <end position="211"/>
    </location>
</feature>
<feature type="transmembrane region" description="Helical" evidence="6">
    <location>
        <begin position="7"/>
        <end position="25"/>
    </location>
</feature>
<dbReference type="GO" id="GO:0006654">
    <property type="term" value="P:phosphatidic acid biosynthetic process"/>
    <property type="evidence" value="ECO:0007669"/>
    <property type="project" value="TreeGrafter"/>
</dbReference>
<keyword evidence="5" id="KW-1208">Phospholipid metabolism</keyword>
<accession>A0A812CUK2</accession>
<dbReference type="GO" id="GO:0003841">
    <property type="term" value="F:1-acylglycerol-3-phosphate O-acyltransferase activity"/>
    <property type="evidence" value="ECO:0007669"/>
    <property type="project" value="UniProtKB-UniRule"/>
</dbReference>
<dbReference type="PANTHER" id="PTHR10434">
    <property type="entry name" value="1-ACYL-SN-GLYCEROL-3-PHOSPHATE ACYLTRANSFERASE"/>
    <property type="match status" value="1"/>
</dbReference>
<dbReference type="EMBL" id="CAHIKZ030001941">
    <property type="protein sequence ID" value="CAE1277787.1"/>
    <property type="molecule type" value="Genomic_DNA"/>
</dbReference>
<feature type="transmembrane region" description="Helical" evidence="6">
    <location>
        <begin position="127"/>
        <end position="145"/>
    </location>
</feature>
<dbReference type="InterPro" id="IPR002123">
    <property type="entry name" value="Plipid/glycerol_acylTrfase"/>
</dbReference>
<keyword evidence="5" id="KW-0594">Phospholipid biosynthesis</keyword>
<evidence type="ECO:0000256" key="5">
    <source>
        <dbReference type="RuleBase" id="RU361267"/>
    </source>
</evidence>
<keyword evidence="9" id="KW-1185">Reference proteome</keyword>
<dbReference type="SUPFAM" id="SSF69593">
    <property type="entry name" value="Glycerol-3-phosphate (1)-acyltransferase"/>
    <property type="match status" value="1"/>
</dbReference>
<organism evidence="8 9">
    <name type="scientific">Acanthosepion pharaonis</name>
    <name type="common">Pharaoh cuttlefish</name>
    <name type="synonym">Sepia pharaonis</name>
    <dbReference type="NCBI Taxonomy" id="158019"/>
    <lineage>
        <taxon>Eukaryota</taxon>
        <taxon>Metazoa</taxon>
        <taxon>Spiralia</taxon>
        <taxon>Lophotrochozoa</taxon>
        <taxon>Mollusca</taxon>
        <taxon>Cephalopoda</taxon>
        <taxon>Coleoidea</taxon>
        <taxon>Decapodiformes</taxon>
        <taxon>Sepiida</taxon>
        <taxon>Sepiina</taxon>
        <taxon>Sepiidae</taxon>
        <taxon>Acanthosepion</taxon>
    </lineage>
</organism>
<comment type="similarity">
    <text evidence="2 5">Belongs to the 1-acyl-sn-glycerol-3-phosphate acyltransferase family.</text>
</comment>
<keyword evidence="3 5" id="KW-0808">Transferase</keyword>
<evidence type="ECO:0000256" key="4">
    <source>
        <dbReference type="ARBA" id="ARBA00023315"/>
    </source>
</evidence>
<keyword evidence="4 5" id="KW-0012">Acyltransferase</keyword>
<dbReference type="GO" id="GO:0016020">
    <property type="term" value="C:membrane"/>
    <property type="evidence" value="ECO:0007669"/>
    <property type="project" value="InterPro"/>
</dbReference>
<dbReference type="GO" id="GO:0005783">
    <property type="term" value="C:endoplasmic reticulum"/>
    <property type="evidence" value="ECO:0007669"/>
    <property type="project" value="TreeGrafter"/>
</dbReference>
<dbReference type="AlphaFoldDB" id="A0A812CUK2"/>
<evidence type="ECO:0000256" key="3">
    <source>
        <dbReference type="ARBA" id="ARBA00022679"/>
    </source>
</evidence>
<feature type="transmembrane region" description="Helical" evidence="6">
    <location>
        <begin position="37"/>
        <end position="55"/>
    </location>
</feature>
<comment type="pathway">
    <text evidence="1">Phospholipid metabolism; CDP-diacylglycerol biosynthesis; CDP-diacylglycerol from sn-glycerol 3-phosphate: step 2/3.</text>
</comment>
<comment type="caution">
    <text evidence="8">The sequence shown here is derived from an EMBL/GenBank/DDBJ whole genome shotgun (WGS) entry which is preliminary data.</text>
</comment>
<dbReference type="OrthoDB" id="202234at2759"/>
<name>A0A812CUK2_ACAPH</name>
<dbReference type="EC" id="2.3.1.51" evidence="5"/>
<evidence type="ECO:0000256" key="2">
    <source>
        <dbReference type="ARBA" id="ARBA00008655"/>
    </source>
</evidence>
<evidence type="ECO:0000259" key="7">
    <source>
        <dbReference type="SMART" id="SM00563"/>
    </source>
</evidence>
<keyword evidence="6" id="KW-0472">Membrane</keyword>
<evidence type="ECO:0000256" key="6">
    <source>
        <dbReference type="SAM" id="Phobius"/>
    </source>
</evidence>
<dbReference type="Proteomes" id="UP000597762">
    <property type="component" value="Unassembled WGS sequence"/>
</dbReference>
<gene>
    <name evidence="8" type="ORF">SPHA_40866</name>
</gene>
<proteinExistence type="inferred from homology"/>
<evidence type="ECO:0000313" key="9">
    <source>
        <dbReference type="Proteomes" id="UP000597762"/>
    </source>
</evidence>
<keyword evidence="5" id="KW-0444">Lipid biosynthesis</keyword>
<keyword evidence="5" id="KW-0443">Lipid metabolism</keyword>
<dbReference type="NCBIfam" id="TIGR00530">
    <property type="entry name" value="AGP_acyltrn"/>
    <property type="match status" value="1"/>
</dbReference>
<reference evidence="8" key="1">
    <citation type="submission" date="2021-01" db="EMBL/GenBank/DDBJ databases">
        <authorList>
            <person name="Li R."/>
            <person name="Bekaert M."/>
        </authorList>
    </citation>
    <scope>NUCLEOTIDE SEQUENCE</scope>
    <source>
        <strain evidence="8">Farmed</strain>
    </source>
</reference>
<dbReference type="CDD" id="cd07989">
    <property type="entry name" value="LPLAT_AGPAT-like"/>
    <property type="match status" value="1"/>
</dbReference>
<protein>
    <recommendedName>
        <fullName evidence="5">1-acyl-sn-glycerol-3-phosphate acyltransferase</fullName>
        <ecNumber evidence="5">2.3.1.51</ecNumber>
    </recommendedName>
</protein>
<keyword evidence="6" id="KW-0812">Transmembrane</keyword>
<evidence type="ECO:0000256" key="1">
    <source>
        <dbReference type="ARBA" id="ARBA00004728"/>
    </source>
</evidence>
<dbReference type="InterPro" id="IPR004552">
    <property type="entry name" value="AGP_acyltrans"/>
</dbReference>